<name>A0A0P1AUH0_PLAHL</name>
<dbReference type="EMBL" id="CCYD01001538">
    <property type="protein sequence ID" value="CEG45074.1"/>
    <property type="molecule type" value="Genomic_DNA"/>
</dbReference>
<accession>A0A0P1AUH0</accession>
<keyword evidence="2" id="KW-1185">Reference proteome</keyword>
<dbReference type="Proteomes" id="UP000054928">
    <property type="component" value="Unassembled WGS sequence"/>
</dbReference>
<evidence type="ECO:0000313" key="1">
    <source>
        <dbReference type="EMBL" id="CEG45074.1"/>
    </source>
</evidence>
<organism evidence="1 2">
    <name type="scientific">Plasmopara halstedii</name>
    <name type="common">Downy mildew of sunflower</name>
    <dbReference type="NCBI Taxonomy" id="4781"/>
    <lineage>
        <taxon>Eukaryota</taxon>
        <taxon>Sar</taxon>
        <taxon>Stramenopiles</taxon>
        <taxon>Oomycota</taxon>
        <taxon>Peronosporomycetes</taxon>
        <taxon>Peronosporales</taxon>
        <taxon>Peronosporaceae</taxon>
        <taxon>Plasmopara</taxon>
    </lineage>
</organism>
<dbReference type="RefSeq" id="XP_024581443.1">
    <property type="nucleotide sequence ID" value="XM_024715778.1"/>
</dbReference>
<reference evidence="2" key="1">
    <citation type="submission" date="2014-09" db="EMBL/GenBank/DDBJ databases">
        <authorList>
            <person name="Sharma Rahul"/>
            <person name="Thines Marco"/>
        </authorList>
    </citation>
    <scope>NUCLEOTIDE SEQUENCE [LARGE SCALE GENOMIC DNA]</scope>
</reference>
<sequence>MPRTVGTQTLSSTFKQEDRTTCDLIAWVHWVFHSLMPDSQLQLFSGLVKIILKTKT</sequence>
<dbReference type="GeneID" id="36396455"/>
<protein>
    <submittedName>
        <fullName evidence="1">Uncharacterized protein</fullName>
    </submittedName>
</protein>
<evidence type="ECO:0000313" key="2">
    <source>
        <dbReference type="Proteomes" id="UP000054928"/>
    </source>
</evidence>
<proteinExistence type="predicted"/>
<dbReference type="AlphaFoldDB" id="A0A0P1AUH0"/>